<dbReference type="CDD" id="cd00082">
    <property type="entry name" value="HisKA"/>
    <property type="match status" value="1"/>
</dbReference>
<proteinExistence type="predicted"/>
<accession>A0A942A4I5</accession>
<protein>
    <recommendedName>
        <fullName evidence="2">histidine kinase</fullName>
        <ecNumber evidence="2">2.7.13.3</ecNumber>
    </recommendedName>
</protein>
<comment type="caution">
    <text evidence="4">The sequence shown here is derived from an EMBL/GenBank/DDBJ whole genome shotgun (WGS) entry which is preliminary data.</text>
</comment>
<dbReference type="AlphaFoldDB" id="A0A942A4I5"/>
<dbReference type="Gene3D" id="1.10.287.130">
    <property type="match status" value="1"/>
</dbReference>
<organism evidence="4 5">
    <name type="scientific">Candidatus Scalindua arabica</name>
    <dbReference type="NCBI Taxonomy" id="1127984"/>
    <lineage>
        <taxon>Bacteria</taxon>
        <taxon>Pseudomonadati</taxon>
        <taxon>Planctomycetota</taxon>
        <taxon>Candidatus Brocadiia</taxon>
        <taxon>Candidatus Brocadiales</taxon>
        <taxon>Candidatus Scalinduaceae</taxon>
        <taxon>Candidatus Scalindua</taxon>
    </lineage>
</organism>
<dbReference type="InterPro" id="IPR037257">
    <property type="entry name" value="T2SS_E_N_sf"/>
</dbReference>
<dbReference type="SUPFAM" id="SSF47384">
    <property type="entry name" value="Homodimeric domain of signal transducing histidine kinase"/>
    <property type="match status" value="1"/>
</dbReference>
<gene>
    <name evidence="4" type="ORF">MAG551_01811</name>
</gene>
<reference evidence="4" key="1">
    <citation type="journal article" date="2021" name="ISME J.">
        <title>Fine-scale metabolic discontinuity in a stratified prokaryote microbiome of a Red Sea deep halocline.</title>
        <authorList>
            <person name="Michoud G."/>
            <person name="Ngugi D.K."/>
            <person name="Barozzi A."/>
            <person name="Merlino G."/>
            <person name="Calleja M.L."/>
            <person name="Delgado-Huertas A."/>
            <person name="Moran X.A.G."/>
            <person name="Daffonchio D."/>
        </authorList>
    </citation>
    <scope>NUCLEOTIDE SEQUENCE</scope>
    <source>
        <strain evidence="4">SuakinDeep_MAG55_1</strain>
    </source>
</reference>
<dbReference type="EC" id="2.7.13.3" evidence="2"/>
<dbReference type="GO" id="GO:0000155">
    <property type="term" value="F:phosphorelay sensor kinase activity"/>
    <property type="evidence" value="ECO:0007669"/>
    <property type="project" value="InterPro"/>
</dbReference>
<name>A0A942A4I5_9BACT</name>
<dbReference type="Pfam" id="PF00512">
    <property type="entry name" value="HisKA"/>
    <property type="match status" value="1"/>
</dbReference>
<evidence type="ECO:0000256" key="1">
    <source>
        <dbReference type="ARBA" id="ARBA00000085"/>
    </source>
</evidence>
<evidence type="ECO:0000313" key="4">
    <source>
        <dbReference type="EMBL" id="MBS1258749.1"/>
    </source>
</evidence>
<dbReference type="InterPro" id="IPR003661">
    <property type="entry name" value="HisK_dim/P_dom"/>
</dbReference>
<dbReference type="SMART" id="SM00388">
    <property type="entry name" value="HisKA"/>
    <property type="match status" value="1"/>
</dbReference>
<sequence length="167" mass="18852">MINVKEDTELCQKKLGEILVKDGKVKSSDVQKALSMQKDNPDHQLLGMILVNMNLISKEELSAALNKQIESSGSGEKSGVDLSDDEGIKMIVDKYKETEYFDDLNELMGIVTHKVRNPLAGISAAVEVLRERVEKDDSNERIFRMIFKEVDRLECIVKDLFKAFSSK</sequence>
<evidence type="ECO:0000313" key="5">
    <source>
        <dbReference type="Proteomes" id="UP000722750"/>
    </source>
</evidence>
<dbReference type="EMBL" id="JAANXD010000074">
    <property type="protein sequence ID" value="MBS1258749.1"/>
    <property type="molecule type" value="Genomic_DNA"/>
</dbReference>
<dbReference type="InterPro" id="IPR036097">
    <property type="entry name" value="HisK_dim/P_sf"/>
</dbReference>
<evidence type="ECO:0000259" key="3">
    <source>
        <dbReference type="SMART" id="SM00388"/>
    </source>
</evidence>
<dbReference type="SUPFAM" id="SSF160246">
    <property type="entry name" value="EspE N-terminal domain-like"/>
    <property type="match status" value="1"/>
</dbReference>
<comment type="catalytic activity">
    <reaction evidence="1">
        <text>ATP + protein L-histidine = ADP + protein N-phospho-L-histidine.</text>
        <dbReference type="EC" id="2.7.13.3"/>
    </reaction>
</comment>
<feature type="domain" description="Signal transduction histidine kinase dimerisation/phosphoacceptor" evidence="3">
    <location>
        <begin position="103"/>
        <end position="167"/>
    </location>
</feature>
<dbReference type="Proteomes" id="UP000722750">
    <property type="component" value="Unassembled WGS sequence"/>
</dbReference>
<evidence type="ECO:0000256" key="2">
    <source>
        <dbReference type="ARBA" id="ARBA00012438"/>
    </source>
</evidence>